<dbReference type="Proteomes" id="UP000002714">
    <property type="component" value="Chromosome"/>
</dbReference>
<reference evidence="1 2" key="1">
    <citation type="journal article" date="2008" name="Appl. Environ. Microbiol.">
        <title>Genome of the epsilonproteobacterial chemolithoautotroph Sulfurimonas denitrificans.</title>
        <authorList>
            <person name="Sievert S.M."/>
            <person name="Scott K.M."/>
            <person name="Klotz M.G."/>
            <person name="Chain P.S.G."/>
            <person name="Hauser L.J."/>
            <person name="Hemp J."/>
            <person name="Huegler M."/>
            <person name="Land M."/>
            <person name="Lapidus A."/>
            <person name="Larimer F.W."/>
            <person name="Lucas S."/>
            <person name="Malfatti S.A."/>
            <person name="Meyer F."/>
            <person name="Paulsen I.T."/>
            <person name="Ren Q."/>
            <person name="Simon J."/>
            <person name="Bailey K."/>
            <person name="Diaz E."/>
            <person name="Fitzpatrick K.A."/>
            <person name="Glover B."/>
            <person name="Gwatney N."/>
            <person name="Korajkic A."/>
            <person name="Long A."/>
            <person name="Mobberley J.M."/>
            <person name="Pantry S.N."/>
            <person name="Pazder G."/>
            <person name="Peterson S."/>
            <person name="Quintanilla J.D."/>
            <person name="Sprinkle R."/>
            <person name="Stephens J."/>
            <person name="Thomas P."/>
            <person name="Vaughn R."/>
            <person name="Weber M.J."/>
            <person name="Wooten L.L."/>
        </authorList>
    </citation>
    <scope>NUCLEOTIDE SEQUENCE [LARGE SCALE GENOMIC DNA]</scope>
    <source>
        <strain evidence="2">ATCC 33889 / DSM 1251</strain>
    </source>
</reference>
<dbReference type="HOGENOM" id="CLU_497741_0_0_7"/>
<evidence type="ECO:0008006" key="3">
    <source>
        <dbReference type="Google" id="ProtNLM"/>
    </source>
</evidence>
<evidence type="ECO:0000313" key="1">
    <source>
        <dbReference type="EMBL" id="ABB44940.1"/>
    </source>
</evidence>
<proteinExistence type="predicted"/>
<organism evidence="1 2">
    <name type="scientific">Sulfurimonas denitrificans (strain ATCC 33889 / DSM 1251)</name>
    <name type="common">Thiomicrospira denitrificans (strain ATCC 33889 / DSM 1251)</name>
    <dbReference type="NCBI Taxonomy" id="326298"/>
    <lineage>
        <taxon>Bacteria</taxon>
        <taxon>Pseudomonadati</taxon>
        <taxon>Campylobacterota</taxon>
        <taxon>Epsilonproteobacteria</taxon>
        <taxon>Campylobacterales</taxon>
        <taxon>Sulfurimonadaceae</taxon>
        <taxon>Sulfurimonas</taxon>
    </lineage>
</organism>
<dbReference type="EMBL" id="CP000153">
    <property type="protein sequence ID" value="ABB44940.1"/>
    <property type="molecule type" value="Genomic_DNA"/>
</dbReference>
<sequence length="575" mass="64478">MRYLLIIITLISSLYAKEAPFSIIIDEPFNNALLDITEDFDRSMSAVGFIKSYKNGLKESDGIYTNAFDYLASLSNSNGSLIHLVKVGSNADIELRKSIKLSQFAEALGVVKTHDNGYIVAGNTINGSLVIVGLDVNANMIFHKIFGTPNQDKMSKIHLLRDGGVLIIGSSTTSRTDTGNLFQGGLGLNDIYLAKFSMRGEMLWSKKYGSADDENGVDAAEAEDGSIIILGQKNIGREKIPTILRVTQHGEKIWLYDIKGEKNTTAHKILKLRDNTFALSLSQLNDMNKEQIRLLKVDLQQNILLDKTINTNYTSILKDIKEFSDGKIVGVGVVEDQYNSDGLAMLLDSNFKMLAQEHYGSDSRDAFYALKILHNSQIGAVGIHTDKDSQESNMWIVKLNSNLKMAQIFKNGASKANTNTLYAQLLELFRDEIATKKLIIKEDLSIELIDSALYFNVGEFVLTSNQKLFLEKFSLKLLPFLKKNKELFKTLEVSGHTSSEWGMSDFSIGYINNTELSMKRSFSTISYIFNIQNQETKIFLSELLKGSGFSFSKRVIVENREDKERSRRVSFRIIL</sequence>
<dbReference type="STRING" id="326298.Suden_1663"/>
<dbReference type="Gene3D" id="3.30.1330.60">
    <property type="entry name" value="OmpA-like domain"/>
    <property type="match status" value="1"/>
</dbReference>
<dbReference type="RefSeq" id="WP_011373281.1">
    <property type="nucleotide sequence ID" value="NC_007575.1"/>
</dbReference>
<dbReference type="SUPFAM" id="SSF103088">
    <property type="entry name" value="OmpA-like"/>
    <property type="match status" value="1"/>
</dbReference>
<dbReference type="eggNOG" id="COG2885">
    <property type="taxonomic scope" value="Bacteria"/>
</dbReference>
<dbReference type="PANTHER" id="PTHR42754">
    <property type="entry name" value="ENDOGLUCANASE"/>
    <property type="match status" value="1"/>
</dbReference>
<gene>
    <name evidence="1" type="ordered locus">Suden_1663</name>
</gene>
<accession>Q30PZ1</accession>
<keyword evidence="2" id="KW-1185">Reference proteome</keyword>
<dbReference type="KEGG" id="tdn:Suden_1663"/>
<dbReference type="PANTHER" id="PTHR42754:SF1">
    <property type="entry name" value="LIPOPROTEIN"/>
    <property type="match status" value="1"/>
</dbReference>
<dbReference type="InterPro" id="IPR036737">
    <property type="entry name" value="OmpA-like_sf"/>
</dbReference>
<name>Q30PZ1_SULDN</name>
<evidence type="ECO:0000313" key="2">
    <source>
        <dbReference type="Proteomes" id="UP000002714"/>
    </source>
</evidence>
<dbReference type="AlphaFoldDB" id="Q30PZ1"/>
<protein>
    <recommendedName>
        <fullName evidence="3">OmpA-like domain-containing protein</fullName>
    </recommendedName>
</protein>